<organism evidence="3 4">
    <name type="scientific">Paralimibaculum aggregatum</name>
    <dbReference type="NCBI Taxonomy" id="3036245"/>
    <lineage>
        <taxon>Bacteria</taxon>
        <taxon>Pseudomonadati</taxon>
        <taxon>Pseudomonadota</taxon>
        <taxon>Alphaproteobacteria</taxon>
        <taxon>Rhodobacterales</taxon>
        <taxon>Paracoccaceae</taxon>
        <taxon>Paralimibaculum</taxon>
    </lineage>
</organism>
<evidence type="ECO:0000313" key="3">
    <source>
        <dbReference type="EMBL" id="GMG81151.1"/>
    </source>
</evidence>
<dbReference type="InterPro" id="IPR001054">
    <property type="entry name" value="A/G_cyclase"/>
</dbReference>
<feature type="domain" description="Guanylate cyclase" evidence="2">
    <location>
        <begin position="420"/>
        <end position="551"/>
    </location>
</feature>
<accession>A0ABQ6LCR8</accession>
<dbReference type="EMBL" id="BSYI01000002">
    <property type="protein sequence ID" value="GMG81151.1"/>
    <property type="molecule type" value="Genomic_DNA"/>
</dbReference>
<dbReference type="InterPro" id="IPR029787">
    <property type="entry name" value="Nucleotide_cyclase"/>
</dbReference>
<gene>
    <name evidence="3" type="ORF">LNKW23_03630</name>
</gene>
<evidence type="ECO:0000259" key="2">
    <source>
        <dbReference type="PROSITE" id="PS50125"/>
    </source>
</evidence>
<dbReference type="Gene3D" id="3.30.70.1230">
    <property type="entry name" value="Nucleotide cyclase"/>
    <property type="match status" value="1"/>
</dbReference>
<dbReference type="Proteomes" id="UP001239909">
    <property type="component" value="Unassembled WGS sequence"/>
</dbReference>
<comment type="caution">
    <text evidence="3">The sequence shown here is derived from an EMBL/GenBank/DDBJ whole genome shotgun (WGS) entry which is preliminary data.</text>
</comment>
<keyword evidence="1" id="KW-0472">Membrane</keyword>
<keyword evidence="1" id="KW-1133">Transmembrane helix</keyword>
<feature type="transmembrane region" description="Helical" evidence="1">
    <location>
        <begin position="365"/>
        <end position="385"/>
    </location>
</feature>
<proteinExistence type="predicted"/>
<dbReference type="InterPro" id="IPR007890">
    <property type="entry name" value="CHASE2"/>
</dbReference>
<name>A0ABQ6LCR8_9RHOB</name>
<evidence type="ECO:0000256" key="1">
    <source>
        <dbReference type="SAM" id="Phobius"/>
    </source>
</evidence>
<protein>
    <recommendedName>
        <fullName evidence="2">Guanylate cyclase domain-containing protein</fullName>
    </recommendedName>
</protein>
<dbReference type="PROSITE" id="PS50125">
    <property type="entry name" value="GUANYLATE_CYCLASE_2"/>
    <property type="match status" value="1"/>
</dbReference>
<keyword evidence="4" id="KW-1185">Reference proteome</keyword>
<sequence length="603" mass="61911">MALRLALALLLGLVAGLAALTGPGARLERDLGLRLLYGLRGEVAVPQEAAILAIDRAGVDWLRFEARAPGPVKPHLADCLTPPARAALGETFGTGPLPRAVYACALERLAAAGARLVVLDVLFAKTDAADARLAAALAALPTLLFERVEPAPELPGVMLRHSPREVFAAAARGTGLSLIEAPAGGFLEGYLSGIAGHPGLRDLASLAVAEISGRPLPPAGPPQTRPVWFYGPPASIAHLGLPELLAAAGPPAWLAGRTVFVGLSDPETPGLPDHFRVPLPGSDGRAMAGVEIMATAFLNGLSGERMVRPPPLALAGIVAGFAALAFAAALLLPGKRGLQAGAALGAGWVLIAGGAFLGARLWLPVALPLGLLGLAGFVALALRYLMARRVIGRLAPPAWASDILDRRRGTERVVRAETATVLVCDVVGSTAIGRGLGNAAFKGAMEGFYDMVSAPIEAAGGLIAEYPGDATFAVFPESVAGPDHAVHAVRAARAAIAAAERRVAAAAGADDPLRLRIALNTGPAEIGDIGTDRRSYYRAVGETVTQTFAIERRGKALVFEGPAICLLSAATVAAAGLAPTEVEDLGTLVLAGQEQVRLYRLLP</sequence>
<dbReference type="Pfam" id="PF05226">
    <property type="entry name" value="CHASE2"/>
    <property type="match status" value="1"/>
</dbReference>
<dbReference type="CDD" id="cd07302">
    <property type="entry name" value="CHD"/>
    <property type="match status" value="1"/>
</dbReference>
<dbReference type="SUPFAM" id="SSF55073">
    <property type="entry name" value="Nucleotide cyclase"/>
    <property type="match status" value="1"/>
</dbReference>
<evidence type="ECO:0000313" key="4">
    <source>
        <dbReference type="Proteomes" id="UP001239909"/>
    </source>
</evidence>
<feature type="transmembrane region" description="Helical" evidence="1">
    <location>
        <begin position="312"/>
        <end position="333"/>
    </location>
</feature>
<keyword evidence="1" id="KW-0812">Transmembrane</keyword>
<dbReference type="RefSeq" id="WP_285669781.1">
    <property type="nucleotide sequence ID" value="NZ_BSYI01000002.1"/>
</dbReference>
<reference evidence="3 4" key="1">
    <citation type="submission" date="2023-04" db="EMBL/GenBank/DDBJ databases">
        <title>Marinoamorphus aggregata gen. nov., sp. Nov., isolate from tissue of brittle star Ophioplocus japonicus.</title>
        <authorList>
            <person name="Kawano K."/>
            <person name="Sawayama S."/>
            <person name="Nakagawa S."/>
        </authorList>
    </citation>
    <scope>NUCLEOTIDE SEQUENCE [LARGE SCALE GENOMIC DNA]</scope>
    <source>
        <strain evidence="3 4">NKW23</strain>
    </source>
</reference>
<dbReference type="SMART" id="SM01080">
    <property type="entry name" value="CHASE2"/>
    <property type="match status" value="1"/>
</dbReference>
<feature type="transmembrane region" description="Helical" evidence="1">
    <location>
        <begin position="340"/>
        <end position="359"/>
    </location>
</feature>